<proteinExistence type="predicted"/>
<feature type="region of interest" description="Disordered" evidence="1">
    <location>
        <begin position="69"/>
        <end position="122"/>
    </location>
</feature>
<dbReference type="FunCoup" id="E3MKU2">
    <property type="interactions" value="210"/>
</dbReference>
<dbReference type="EMBL" id="DS268453">
    <property type="protein sequence ID" value="EFP04268.1"/>
    <property type="molecule type" value="Genomic_DNA"/>
</dbReference>
<protein>
    <submittedName>
        <fullName evidence="2">Uncharacterized protein</fullName>
    </submittedName>
</protein>
<dbReference type="AlphaFoldDB" id="E3MKU2"/>
<evidence type="ECO:0000313" key="3">
    <source>
        <dbReference type="Proteomes" id="UP000008281"/>
    </source>
</evidence>
<dbReference type="InParanoid" id="E3MKU2"/>
<dbReference type="OrthoDB" id="10039931at2759"/>
<dbReference type="HOGENOM" id="CLU_1321999_0_0_1"/>
<keyword evidence="3" id="KW-1185">Reference proteome</keyword>
<accession>E3MKU2</accession>
<organism evidence="3">
    <name type="scientific">Caenorhabditis remanei</name>
    <name type="common">Caenorhabditis vulgaris</name>
    <dbReference type="NCBI Taxonomy" id="31234"/>
    <lineage>
        <taxon>Eukaryota</taxon>
        <taxon>Metazoa</taxon>
        <taxon>Ecdysozoa</taxon>
        <taxon>Nematoda</taxon>
        <taxon>Chromadorea</taxon>
        <taxon>Rhabditida</taxon>
        <taxon>Rhabditina</taxon>
        <taxon>Rhabditomorpha</taxon>
        <taxon>Rhabditoidea</taxon>
        <taxon>Rhabditidae</taxon>
        <taxon>Peloderinae</taxon>
        <taxon>Caenorhabditis</taxon>
    </lineage>
</organism>
<reference evidence="2" key="1">
    <citation type="submission" date="2007-07" db="EMBL/GenBank/DDBJ databases">
        <title>PCAP assembly of the Caenorhabditis remanei genome.</title>
        <authorList>
            <consortium name="The Caenorhabditis remanei Sequencing Consortium"/>
            <person name="Wilson R.K."/>
        </authorList>
    </citation>
    <scope>NUCLEOTIDE SEQUENCE [LARGE SCALE GENOMIC DNA]</scope>
    <source>
        <strain evidence="2">PB4641</strain>
    </source>
</reference>
<sequence>MNQWDVVVLRLDDVEIDDVKIHKIQNTSEEEAPEVPEANILQPDRKFEKDSEFAVAGIFTMSSEPPTSSLFVFPQKRGKRGGVGGIQNPGAAGDVPQQPPPATNRKPYSYNDRKRKNADERRDIKKKLFMDLGIIRSSSGIDGRSPTRSGDMGRDLYHWKAEKTLISNIYSVFALEAWYSRKTRSKFGHLTSHYLPDEGKTSAAWCGG</sequence>
<name>E3MKU2_CAERE</name>
<dbReference type="eggNOG" id="KOG0350">
    <property type="taxonomic scope" value="Eukaryota"/>
</dbReference>
<evidence type="ECO:0000256" key="1">
    <source>
        <dbReference type="SAM" id="MobiDB-lite"/>
    </source>
</evidence>
<dbReference type="Proteomes" id="UP000008281">
    <property type="component" value="Unassembled WGS sequence"/>
</dbReference>
<gene>
    <name evidence="2" type="ORF">CRE_26608</name>
</gene>
<evidence type="ECO:0000313" key="2">
    <source>
        <dbReference type="EMBL" id="EFP04268.1"/>
    </source>
</evidence>
<dbReference type="STRING" id="31234.E3MKU2"/>